<reference evidence="2 3" key="1">
    <citation type="submission" date="2019-05" db="EMBL/GenBank/DDBJ databases">
        <title>Flagellimonas sp. AsT0115, sp. nov., isolated from a marine red algae, Asparagopsis taxiformis.</title>
        <authorList>
            <person name="Kim J."/>
            <person name="Jeong S.E."/>
            <person name="Jeon C.O."/>
        </authorList>
    </citation>
    <scope>NUCLEOTIDE SEQUENCE [LARGE SCALE GENOMIC DNA]</scope>
    <source>
        <strain evidence="2 3">AsT0115</strain>
    </source>
</reference>
<gene>
    <name evidence="2" type="ORF">FGG15_10325</name>
</gene>
<keyword evidence="3" id="KW-1185">Reference proteome</keyword>
<evidence type="ECO:0008006" key="4">
    <source>
        <dbReference type="Google" id="ProtNLM"/>
    </source>
</evidence>
<dbReference type="Gene3D" id="3.40.50.880">
    <property type="match status" value="1"/>
</dbReference>
<dbReference type="InterPro" id="IPR029062">
    <property type="entry name" value="Class_I_gatase-like"/>
</dbReference>
<organism evidence="2 3">
    <name type="scientific">Flagellimonas algicola</name>
    <dbReference type="NCBI Taxonomy" id="2583815"/>
    <lineage>
        <taxon>Bacteria</taxon>
        <taxon>Pseudomonadati</taxon>
        <taxon>Bacteroidota</taxon>
        <taxon>Flavobacteriia</taxon>
        <taxon>Flavobacteriales</taxon>
        <taxon>Flavobacteriaceae</taxon>
        <taxon>Flagellimonas</taxon>
    </lineage>
</organism>
<name>A0ABY2WIE4_9FLAO</name>
<feature type="compositionally biased region" description="Acidic residues" evidence="1">
    <location>
        <begin position="273"/>
        <end position="313"/>
    </location>
</feature>
<dbReference type="SUPFAM" id="SSF52317">
    <property type="entry name" value="Class I glutamine amidotransferase-like"/>
    <property type="match status" value="1"/>
</dbReference>
<protein>
    <recommendedName>
        <fullName evidence="4">ThuA-like domain-containing protein</fullName>
    </recommendedName>
</protein>
<dbReference type="EMBL" id="VCNI01000002">
    <property type="protein sequence ID" value="TMU54599.1"/>
    <property type="molecule type" value="Genomic_DNA"/>
</dbReference>
<accession>A0ABY2WIE4</accession>
<dbReference type="RefSeq" id="WP_138835936.1">
    <property type="nucleotide sequence ID" value="NZ_VCNI01000002.1"/>
</dbReference>
<evidence type="ECO:0000313" key="2">
    <source>
        <dbReference type="EMBL" id="TMU54599.1"/>
    </source>
</evidence>
<evidence type="ECO:0000256" key="1">
    <source>
        <dbReference type="SAM" id="MobiDB-lite"/>
    </source>
</evidence>
<sequence length="406" mass="46188">MKSLYYFFFACVFIWSCKEKSADQKAEGETAQQWISYKGDANQPHIVLVSGDEEYRSEEALPQMAKILTERHGFNCTVLFAQDPKKPGILNPNNVNNIPGLEQLESADLMILFTRFRALPDDQMQHIDNYLKAGKPVIGIRTATHAFNFEDGGIESSYKHYGNFYEGDDAWKDGFGRLVLGEKWISHHGVHRHQSTRGIPAQGVEDHSLLNGIEAGDIWGPSDVYGVRLPLPGDAQPIVLGQVIDREAAYDENDNLYGMRISDNKLATTNLIEIEEEEEEDEEEEEMEMDEEEEEEEDEEEEDEDWEEEDEEYNPNNPLMPIAWTKSYQLPGGKQGKAFATTIGASTDLVAEGTRRMFINATYWCLNLEVPEKANVDLIGEYNPTPFAFLEDEHWENLNKSISSIK</sequence>
<proteinExistence type="predicted"/>
<comment type="caution">
    <text evidence="2">The sequence shown here is derived from an EMBL/GenBank/DDBJ whole genome shotgun (WGS) entry which is preliminary data.</text>
</comment>
<feature type="region of interest" description="Disordered" evidence="1">
    <location>
        <begin position="273"/>
        <end position="320"/>
    </location>
</feature>
<evidence type="ECO:0000313" key="3">
    <source>
        <dbReference type="Proteomes" id="UP000751614"/>
    </source>
</evidence>
<dbReference type="Proteomes" id="UP000751614">
    <property type="component" value="Unassembled WGS sequence"/>
</dbReference>